<name>K0T5U0_THAOC</name>
<dbReference type="UniPathway" id="UPA00047">
    <property type="reaction ID" value="UER00066"/>
</dbReference>
<dbReference type="InterPro" id="IPR013785">
    <property type="entry name" value="Aldolase_TIM"/>
</dbReference>
<proteinExistence type="inferred from homology"/>
<dbReference type="Pfam" id="PF08502">
    <property type="entry name" value="LeuA_dimer"/>
    <property type="match status" value="1"/>
</dbReference>
<evidence type="ECO:0000256" key="3">
    <source>
        <dbReference type="ARBA" id="ARBA00012973"/>
    </source>
</evidence>
<dbReference type="SUPFAM" id="SSF51569">
    <property type="entry name" value="Aldolase"/>
    <property type="match status" value="1"/>
</dbReference>
<reference evidence="11 12" key="1">
    <citation type="journal article" date="2012" name="Genome Biol.">
        <title>Genome and low-iron response of an oceanic diatom adapted to chronic iron limitation.</title>
        <authorList>
            <person name="Lommer M."/>
            <person name="Specht M."/>
            <person name="Roy A.S."/>
            <person name="Kraemer L."/>
            <person name="Andreson R."/>
            <person name="Gutowska M.A."/>
            <person name="Wolf J."/>
            <person name="Bergner S.V."/>
            <person name="Schilhabel M.B."/>
            <person name="Klostermeier U.C."/>
            <person name="Beiko R.G."/>
            <person name="Rosenstiel P."/>
            <person name="Hippler M."/>
            <person name="Laroche J."/>
        </authorList>
    </citation>
    <scope>NUCLEOTIDE SEQUENCE [LARGE SCALE GENOMIC DNA]</scope>
    <source>
        <strain evidence="11 12">CCMP1005</strain>
    </source>
</reference>
<dbReference type="Proteomes" id="UP000266841">
    <property type="component" value="Unassembled WGS sequence"/>
</dbReference>
<evidence type="ECO:0000256" key="2">
    <source>
        <dbReference type="ARBA" id="ARBA00006154"/>
    </source>
</evidence>
<sequence length="809" mass="88863">MAPYGSPFIGRDPEGLGGVVGAFGAARIEPYKSSEPPNVKLLTNRAKAGDWESKIRFQISHPQTLISEESTSNDASYEPCMGIELLKGVFLLFNRGLRLNPISSVPASKATPMMSLAIGLTLSLRGVTNQTKEPSRSGEIWQAGPVPVANANHCDPELTLTSLFLIVEILRYRISNMTSKISAVLVGLCAATVVVHPFQFTTSPSKRRCTNLRDGSSGGGEQDVVISSQAADTGSWVEHDITEQLATTSTTFLEDANPVRGPSKVLIYDTTLRDGTQMESISVSCDDKLKIAKRLSSFDVDFIEAGWPGSNPKDEEFFRRARTELDETTKSKLVAFGSTRRKNMEASEDEQIQTLVESGAPTVCIVAKAHLWQVTDIIRADPEENLDMICDSVSYLVSQGIQVMVDLEHFFDGYKFDSEYTLKCCQAAVEGGADVLVMCDTNGGTMPWQIEQMTKETIEKFSKTTFGIHCHNDCGLAVANTLMSVQDLTSIVPSLALHVGSDMKCKERVNDITSLSRFLDETLNRQPDRSAPYVGASAFAHKGGLHVAALERSPDSYQHVDPAKVGNELRVLISELSGRQNILGKIKKLDLDVGEDVVRERALVILERVKKLESLGYTFEGADASVELMILHSTTTYCPPFRVMDYTAQVYDTNVDSASRVMSKMEQERYHGGVPAGLARATVKVQLHEDPDHQEEGFLNRLEVAEGDGPVDALANALKQALIPSHPELENLKLIDYKVRILDAELATRAATRVMIEFENTITGQKYTTVSVDRNIISASLNAMVDGFEYALKELAASCMIDDYDHMFE</sequence>
<dbReference type="PROSITE" id="PS00815">
    <property type="entry name" value="AIPM_HOMOCIT_SYNTH_1"/>
    <property type="match status" value="1"/>
</dbReference>
<dbReference type="InterPro" id="IPR013709">
    <property type="entry name" value="2-isopropylmalate_synth_dimer"/>
</dbReference>
<evidence type="ECO:0000256" key="5">
    <source>
        <dbReference type="ARBA" id="ARBA00022605"/>
    </source>
</evidence>
<dbReference type="PROSITE" id="PS00816">
    <property type="entry name" value="AIPM_HOMOCIT_SYNTH_2"/>
    <property type="match status" value="1"/>
</dbReference>
<organism evidence="11 12">
    <name type="scientific">Thalassiosira oceanica</name>
    <name type="common">Marine diatom</name>
    <dbReference type="NCBI Taxonomy" id="159749"/>
    <lineage>
        <taxon>Eukaryota</taxon>
        <taxon>Sar</taxon>
        <taxon>Stramenopiles</taxon>
        <taxon>Ochrophyta</taxon>
        <taxon>Bacillariophyta</taxon>
        <taxon>Coscinodiscophyceae</taxon>
        <taxon>Thalassiosirophycidae</taxon>
        <taxon>Thalassiosirales</taxon>
        <taxon>Thalassiosiraceae</taxon>
        <taxon>Thalassiosira</taxon>
    </lineage>
</organism>
<dbReference type="EC" id="2.3.3.13" evidence="3"/>
<comment type="caution">
    <text evidence="11">The sequence shown here is derived from an EMBL/GenBank/DDBJ whole genome shotgun (WGS) entry which is preliminary data.</text>
</comment>
<dbReference type="Gene3D" id="3.20.20.70">
    <property type="entry name" value="Aldolase class I"/>
    <property type="match status" value="1"/>
</dbReference>
<dbReference type="AlphaFoldDB" id="K0T5U0"/>
<dbReference type="GO" id="GO:0009097">
    <property type="term" value="P:isoleucine biosynthetic process"/>
    <property type="evidence" value="ECO:0007669"/>
    <property type="project" value="UniProtKB-UniPathway"/>
</dbReference>
<dbReference type="Pfam" id="PF22617">
    <property type="entry name" value="HCS_D2"/>
    <property type="match status" value="1"/>
</dbReference>
<evidence type="ECO:0000256" key="4">
    <source>
        <dbReference type="ARBA" id="ARBA00022325"/>
    </source>
</evidence>
<dbReference type="InterPro" id="IPR036230">
    <property type="entry name" value="LeuA_allosteric_dom_sf"/>
</dbReference>
<keyword evidence="12" id="KW-1185">Reference proteome</keyword>
<evidence type="ECO:0000256" key="7">
    <source>
        <dbReference type="ARBA" id="ARBA00022679"/>
    </source>
</evidence>
<dbReference type="NCBIfam" id="TIGR00977">
    <property type="entry name" value="citramal_synth"/>
    <property type="match status" value="1"/>
</dbReference>
<dbReference type="Gene3D" id="3.30.160.270">
    <property type="match status" value="1"/>
</dbReference>
<keyword evidence="6" id="KW-0412">Isoleucine biosynthesis</keyword>
<keyword evidence="8" id="KW-0100">Branched-chain amino acid biosynthesis</keyword>
<dbReference type="OMA" id="KSWDFHV"/>
<dbReference type="InterPro" id="IPR005675">
    <property type="entry name" value="Citramal_synthase"/>
</dbReference>
<evidence type="ECO:0000256" key="9">
    <source>
        <dbReference type="ARBA" id="ARBA00034330"/>
    </source>
</evidence>
<dbReference type="Pfam" id="PF00682">
    <property type="entry name" value="HMGL-like"/>
    <property type="match status" value="1"/>
</dbReference>
<evidence type="ECO:0000259" key="10">
    <source>
        <dbReference type="PROSITE" id="PS50991"/>
    </source>
</evidence>
<dbReference type="OrthoDB" id="2015253at2759"/>
<dbReference type="GO" id="GO:0043714">
    <property type="term" value="F:(R)-citramalate synthase activity"/>
    <property type="evidence" value="ECO:0007669"/>
    <property type="project" value="UniProtKB-EC"/>
</dbReference>
<evidence type="ECO:0000256" key="1">
    <source>
        <dbReference type="ARBA" id="ARBA00004743"/>
    </source>
</evidence>
<accession>K0T5U0</accession>
<dbReference type="EMBL" id="AGNL01015518">
    <property type="protein sequence ID" value="EJK65742.1"/>
    <property type="molecule type" value="Genomic_DNA"/>
</dbReference>
<dbReference type="eggNOG" id="KOG2367">
    <property type="taxonomic scope" value="Eukaryota"/>
</dbReference>
<keyword evidence="7" id="KW-0808">Transferase</keyword>
<evidence type="ECO:0000256" key="6">
    <source>
        <dbReference type="ARBA" id="ARBA00022624"/>
    </source>
</evidence>
<protein>
    <recommendedName>
        <fullName evidence="4">(R)-citramalate synthase</fullName>
        <ecNumber evidence="3">2.3.3.13</ecNumber>
        <ecNumber evidence="9">2.3.3.21</ecNumber>
    </recommendedName>
</protein>
<feature type="domain" description="Pyruvate carboxyltransferase" evidence="10">
    <location>
        <begin position="265"/>
        <end position="529"/>
    </location>
</feature>
<dbReference type="Gene3D" id="1.10.238.260">
    <property type="match status" value="1"/>
</dbReference>
<evidence type="ECO:0000256" key="8">
    <source>
        <dbReference type="ARBA" id="ARBA00023304"/>
    </source>
</evidence>
<gene>
    <name evidence="11" type="ORF">THAOC_13368</name>
</gene>
<dbReference type="GO" id="GO:0003852">
    <property type="term" value="F:2-isopropylmalate synthase activity"/>
    <property type="evidence" value="ECO:0007669"/>
    <property type="project" value="UniProtKB-EC"/>
</dbReference>
<comment type="similarity">
    <text evidence="2">Belongs to the alpha-IPM synthase/homocitrate synthase family.</text>
</comment>
<dbReference type="PANTHER" id="PTHR43538">
    <property type="entry name" value="ALPHA-IPM SYNTHASE/HOMOCITRATE SYNTHASE"/>
    <property type="match status" value="1"/>
</dbReference>
<dbReference type="CDD" id="cd07941">
    <property type="entry name" value="DRE_TIM_LeuA3"/>
    <property type="match status" value="1"/>
</dbReference>
<dbReference type="SUPFAM" id="SSF110921">
    <property type="entry name" value="2-isopropylmalate synthase LeuA, allosteric (dimerisation) domain"/>
    <property type="match status" value="1"/>
</dbReference>
<dbReference type="GO" id="GO:0009098">
    <property type="term" value="P:L-leucine biosynthetic process"/>
    <property type="evidence" value="ECO:0007669"/>
    <property type="project" value="InterPro"/>
</dbReference>
<evidence type="ECO:0000313" key="12">
    <source>
        <dbReference type="Proteomes" id="UP000266841"/>
    </source>
</evidence>
<dbReference type="InterPro" id="IPR002034">
    <property type="entry name" value="AIPM/Hcit_synth_CS"/>
</dbReference>
<dbReference type="EC" id="2.3.3.21" evidence="9"/>
<dbReference type="InterPro" id="IPR000891">
    <property type="entry name" value="PYR_CT"/>
</dbReference>
<dbReference type="PANTHER" id="PTHR43538:SF1">
    <property type="entry name" value="(R)-CITRAMALATE SYNTHASE"/>
    <property type="match status" value="1"/>
</dbReference>
<evidence type="ECO:0000313" key="11">
    <source>
        <dbReference type="EMBL" id="EJK65742.1"/>
    </source>
</evidence>
<dbReference type="SMART" id="SM00917">
    <property type="entry name" value="LeuA_dimer"/>
    <property type="match status" value="1"/>
</dbReference>
<keyword evidence="5" id="KW-0028">Amino-acid biosynthesis</keyword>
<dbReference type="PROSITE" id="PS50991">
    <property type="entry name" value="PYR_CT"/>
    <property type="match status" value="1"/>
</dbReference>
<dbReference type="InterPro" id="IPR054691">
    <property type="entry name" value="LeuA/HCS_post-cat"/>
</dbReference>
<comment type="pathway">
    <text evidence="1">Amino-acid biosynthesis; L-isoleucine biosynthesis; 2-oxobutanoate from pyruvate: step 1/3.</text>
</comment>